<dbReference type="AlphaFoldDB" id="I0HQE8"/>
<dbReference type="EMBL" id="AP012320">
    <property type="protein sequence ID" value="BAL95235.1"/>
    <property type="molecule type" value="Genomic_DNA"/>
</dbReference>
<dbReference type="KEGG" id="rge:RGE_18940"/>
<name>I0HQE8_RUBGI</name>
<dbReference type="Proteomes" id="UP000007883">
    <property type="component" value="Chromosome"/>
</dbReference>
<evidence type="ECO:0000313" key="1">
    <source>
        <dbReference type="EMBL" id="BAL95235.1"/>
    </source>
</evidence>
<dbReference type="RefSeq" id="WP_014428098.1">
    <property type="nucleotide sequence ID" value="NC_017075.1"/>
</dbReference>
<protein>
    <recommendedName>
        <fullName evidence="3">Restriction endonuclease</fullName>
    </recommendedName>
</protein>
<dbReference type="STRING" id="983917.RGE_18940"/>
<organism evidence="1 2">
    <name type="scientific">Rubrivivax gelatinosus (strain NBRC 100245 / IL144)</name>
    <dbReference type="NCBI Taxonomy" id="983917"/>
    <lineage>
        <taxon>Bacteria</taxon>
        <taxon>Pseudomonadati</taxon>
        <taxon>Pseudomonadota</taxon>
        <taxon>Betaproteobacteria</taxon>
        <taxon>Burkholderiales</taxon>
        <taxon>Sphaerotilaceae</taxon>
        <taxon>Rubrivivax</taxon>
    </lineage>
</organism>
<evidence type="ECO:0000313" key="2">
    <source>
        <dbReference type="Proteomes" id="UP000007883"/>
    </source>
</evidence>
<dbReference type="HOGENOM" id="CLU_905768_0_0_4"/>
<keyword evidence="2" id="KW-1185">Reference proteome</keyword>
<dbReference type="eggNOG" id="ENOG50342GU">
    <property type="taxonomic scope" value="Bacteria"/>
</dbReference>
<reference evidence="1 2" key="1">
    <citation type="journal article" date="2012" name="J. Bacteriol.">
        <title>Complete genome sequence of phototrophic betaproteobacterium Rubrivivax gelatinosus IL144.</title>
        <authorList>
            <person name="Nagashima S."/>
            <person name="Kamimura A."/>
            <person name="Shimizu T."/>
            <person name="Nakamura-isaki S."/>
            <person name="Aono E."/>
            <person name="Sakamoto K."/>
            <person name="Ichikawa N."/>
            <person name="Nakazawa H."/>
            <person name="Sekine M."/>
            <person name="Yamazaki S."/>
            <person name="Fujita N."/>
            <person name="Shimada K."/>
            <person name="Hanada S."/>
            <person name="Nagashima K.V.P."/>
        </authorList>
    </citation>
    <scope>NUCLEOTIDE SEQUENCE [LARGE SCALE GENOMIC DNA]</scope>
    <source>
        <strain evidence="2">NBRC 100245 / IL144</strain>
    </source>
</reference>
<sequence>MRDLLVNSWEDFQDIGCYWMRDFVLQNHDIDMPYCVYGSMGQAQGGVDLVPASNNFGIVGQSKCWNVRSLTRAEIEKELAKSNDYPGPIQHYVILTTAAKHTSVQDIMKSGGFTYRRSQGSFQVHIRYWSDLENLDFIPEQTLLRIFPSLVAQAKTIAARQSMPNDCADSLLHARRVMPQLISQAHLSWLDSWDFKLGYVPLEVFELFHCLSIEMDRVLAVAANPCLHEWLREGNRAQLFKCLPAANDLFLRVIEFARAVVDESVSEILSGRLVLAHGHSDDRAKQRVASKWECSAQQLLLAYREVVDGSPQS</sequence>
<evidence type="ECO:0008006" key="3">
    <source>
        <dbReference type="Google" id="ProtNLM"/>
    </source>
</evidence>
<proteinExistence type="predicted"/>
<gene>
    <name evidence="1" type="ordered locus">RGE_18940</name>
</gene>
<accession>I0HQE8</accession>